<dbReference type="Gramene" id="PNW80535">
    <property type="protein sequence ID" value="PNW80535"/>
    <property type="gene ID" value="CHLRE_07g321550v5"/>
</dbReference>
<dbReference type="InParanoid" id="A0A2K3DJ34"/>
<feature type="region of interest" description="Disordered" evidence="1">
    <location>
        <begin position="72"/>
        <end position="204"/>
    </location>
</feature>
<dbReference type="EMBL" id="CM008968">
    <property type="protein sequence ID" value="PNW80535.1"/>
    <property type="molecule type" value="Genomic_DNA"/>
</dbReference>
<feature type="domain" description="BZIP" evidence="2">
    <location>
        <begin position="174"/>
        <end position="245"/>
    </location>
</feature>
<dbReference type="InterPro" id="IPR046347">
    <property type="entry name" value="bZIP_sf"/>
</dbReference>
<dbReference type="RefSeq" id="XP_001700854.2">
    <property type="nucleotide sequence ID" value="XM_001700802.2"/>
</dbReference>
<dbReference type="InterPro" id="IPR004827">
    <property type="entry name" value="bZIP"/>
</dbReference>
<organism evidence="3 4">
    <name type="scientific">Chlamydomonas reinhardtii</name>
    <name type="common">Chlamydomonas smithii</name>
    <dbReference type="NCBI Taxonomy" id="3055"/>
    <lineage>
        <taxon>Eukaryota</taxon>
        <taxon>Viridiplantae</taxon>
        <taxon>Chlorophyta</taxon>
        <taxon>core chlorophytes</taxon>
        <taxon>Chlorophyceae</taxon>
        <taxon>CS clade</taxon>
        <taxon>Chlamydomonadales</taxon>
        <taxon>Chlamydomonadaceae</taxon>
        <taxon>Chlamydomonas</taxon>
    </lineage>
</organism>
<evidence type="ECO:0000313" key="4">
    <source>
        <dbReference type="Proteomes" id="UP000006906"/>
    </source>
</evidence>
<dbReference type="ExpressionAtlas" id="A0A2K3DJ34">
    <property type="expression patterns" value="baseline and differential"/>
</dbReference>
<protein>
    <recommendedName>
        <fullName evidence="2">BZIP domain-containing protein</fullName>
    </recommendedName>
</protein>
<feature type="compositionally biased region" description="Polar residues" evidence="1">
    <location>
        <begin position="92"/>
        <end position="120"/>
    </location>
</feature>
<dbReference type="KEGG" id="cre:CHLRE_07g321550v5"/>
<dbReference type="SMART" id="SM00338">
    <property type="entry name" value="BRLZ"/>
    <property type="match status" value="1"/>
</dbReference>
<dbReference type="CDD" id="cd14686">
    <property type="entry name" value="bZIP"/>
    <property type="match status" value="1"/>
</dbReference>
<dbReference type="Pfam" id="PF00170">
    <property type="entry name" value="bZIP_1"/>
    <property type="match status" value="1"/>
</dbReference>
<dbReference type="AlphaFoldDB" id="A0A2K3DJ34"/>
<evidence type="ECO:0000256" key="1">
    <source>
        <dbReference type="SAM" id="MobiDB-lite"/>
    </source>
</evidence>
<name>A0A2K3DJ34_CHLRE</name>
<sequence>MERFDSQMLFSVFRNDEGENLLPFDELAELLQMDLAPNGDAGATPASFAPDAALPLDLPHLHHAPPIITAPLVTTAPPTGPIPSDERAAALTHQSTLPSPSGGSSDHTRAQNWAGSNPSSEDGDGDGDRDGRDGDGDSGDSDMDHTTQTPGVSGAGDAGGRGRRGSSKGGKASSGVKKRRQRNAEQMESNRIAQQKYRQRKKGEQSALQTAVDLLTAQVAALKAVEVRNGELEAAAAALQSTVSQQAAAVASLQQHSAGQAAELEATRAALGHSQQQVAAQHRIIVDQGTKLRLQEQVIASLKDRLKEEIDEALKCVAPNTVCEKMVAAVKAALYGAKDVSGLQDVLSQLPEHLVHDICKNIWQVCKESWPDLRSRCATLHAAGCPTSGFGTA</sequence>
<proteinExistence type="predicted"/>
<gene>
    <name evidence="3" type="ORF">CHLRE_07g321550v5</name>
</gene>
<dbReference type="GeneID" id="5726591"/>
<evidence type="ECO:0000259" key="2">
    <source>
        <dbReference type="SMART" id="SM00338"/>
    </source>
</evidence>
<dbReference type="OrthoDB" id="539328at2759"/>
<dbReference type="PaxDb" id="3055-EDP07108"/>
<dbReference type="Proteomes" id="UP000006906">
    <property type="component" value="Chromosome 7"/>
</dbReference>
<reference evidence="3 4" key="1">
    <citation type="journal article" date="2007" name="Science">
        <title>The Chlamydomonas genome reveals the evolution of key animal and plant functions.</title>
        <authorList>
            <person name="Merchant S.S."/>
            <person name="Prochnik S.E."/>
            <person name="Vallon O."/>
            <person name="Harris E.H."/>
            <person name="Karpowicz S.J."/>
            <person name="Witman G.B."/>
            <person name="Terry A."/>
            <person name="Salamov A."/>
            <person name="Fritz-Laylin L.K."/>
            <person name="Marechal-Drouard L."/>
            <person name="Marshall W.F."/>
            <person name="Qu L.H."/>
            <person name="Nelson D.R."/>
            <person name="Sanderfoot A.A."/>
            <person name="Spalding M.H."/>
            <person name="Kapitonov V.V."/>
            <person name="Ren Q."/>
            <person name="Ferris P."/>
            <person name="Lindquist E."/>
            <person name="Shapiro H."/>
            <person name="Lucas S.M."/>
            <person name="Grimwood J."/>
            <person name="Schmutz J."/>
            <person name="Cardol P."/>
            <person name="Cerutti H."/>
            <person name="Chanfreau G."/>
            <person name="Chen C.L."/>
            <person name="Cognat V."/>
            <person name="Croft M.T."/>
            <person name="Dent R."/>
            <person name="Dutcher S."/>
            <person name="Fernandez E."/>
            <person name="Fukuzawa H."/>
            <person name="Gonzalez-Ballester D."/>
            <person name="Gonzalez-Halphen D."/>
            <person name="Hallmann A."/>
            <person name="Hanikenne M."/>
            <person name="Hippler M."/>
            <person name="Inwood W."/>
            <person name="Jabbari K."/>
            <person name="Kalanon M."/>
            <person name="Kuras R."/>
            <person name="Lefebvre P.A."/>
            <person name="Lemaire S.D."/>
            <person name="Lobanov A.V."/>
            <person name="Lohr M."/>
            <person name="Manuell A."/>
            <person name="Meier I."/>
            <person name="Mets L."/>
            <person name="Mittag M."/>
            <person name="Mittelmeier T."/>
            <person name="Moroney J.V."/>
            <person name="Moseley J."/>
            <person name="Napoli C."/>
            <person name="Nedelcu A.M."/>
            <person name="Niyogi K."/>
            <person name="Novoselov S.V."/>
            <person name="Paulsen I.T."/>
            <person name="Pazour G."/>
            <person name="Purton S."/>
            <person name="Ral J.P."/>
            <person name="Riano-Pachon D.M."/>
            <person name="Riekhof W."/>
            <person name="Rymarquis L."/>
            <person name="Schroda M."/>
            <person name="Stern D."/>
            <person name="Umen J."/>
            <person name="Willows R."/>
            <person name="Wilson N."/>
            <person name="Zimmer S.L."/>
            <person name="Allmer J."/>
            <person name="Balk J."/>
            <person name="Bisova K."/>
            <person name="Chen C.J."/>
            <person name="Elias M."/>
            <person name="Gendler K."/>
            <person name="Hauser C."/>
            <person name="Lamb M.R."/>
            <person name="Ledford H."/>
            <person name="Long J.C."/>
            <person name="Minagawa J."/>
            <person name="Page M.D."/>
            <person name="Pan J."/>
            <person name="Pootakham W."/>
            <person name="Roje S."/>
            <person name="Rose A."/>
            <person name="Stahlberg E."/>
            <person name="Terauchi A.M."/>
            <person name="Yang P."/>
            <person name="Ball S."/>
            <person name="Bowler C."/>
            <person name="Dieckmann C.L."/>
            <person name="Gladyshev V.N."/>
            <person name="Green P."/>
            <person name="Jorgensen R."/>
            <person name="Mayfield S."/>
            <person name="Mueller-Roeber B."/>
            <person name="Rajamani S."/>
            <person name="Sayre R.T."/>
            <person name="Brokstein P."/>
            <person name="Dubchak I."/>
            <person name="Goodstein D."/>
            <person name="Hornick L."/>
            <person name="Huang Y.W."/>
            <person name="Jhaveri J."/>
            <person name="Luo Y."/>
            <person name="Martinez D."/>
            <person name="Ngau W.C."/>
            <person name="Otillar B."/>
            <person name="Poliakov A."/>
            <person name="Porter A."/>
            <person name="Szajkowski L."/>
            <person name="Werner G."/>
            <person name="Zhou K."/>
            <person name="Grigoriev I.V."/>
            <person name="Rokhsar D.S."/>
            <person name="Grossman A.R."/>
        </authorList>
    </citation>
    <scope>NUCLEOTIDE SEQUENCE [LARGE SCALE GENOMIC DNA]</scope>
    <source>
        <strain evidence="4">CC-503</strain>
    </source>
</reference>
<accession>A0A2K3DJ34</accession>
<keyword evidence="4" id="KW-1185">Reference proteome</keyword>
<feature type="compositionally biased region" description="Basic and acidic residues" evidence="1">
    <location>
        <begin position="126"/>
        <end position="135"/>
    </location>
</feature>
<evidence type="ECO:0000313" key="3">
    <source>
        <dbReference type="EMBL" id="PNW80535.1"/>
    </source>
</evidence>
<dbReference type="GO" id="GO:0003700">
    <property type="term" value="F:DNA-binding transcription factor activity"/>
    <property type="evidence" value="ECO:0007669"/>
    <property type="project" value="InterPro"/>
</dbReference>
<dbReference type="SUPFAM" id="SSF57959">
    <property type="entry name" value="Leucine zipper domain"/>
    <property type="match status" value="1"/>
</dbReference>
<feature type="compositionally biased region" description="Polar residues" evidence="1">
    <location>
        <begin position="184"/>
        <end position="193"/>
    </location>
</feature>